<accession>A0AAD7E8R0</accession>
<sequence length="331" mass="35798">MRTPSVIPSASGERYPPATSPPWPTRAVRPSSPEVRLHTLETATAVLSATCSNTPRASARRHRSVARRASPPRVPRLFSVPLYPWSKFSPPTSAVSRSGFATRSHCAAPPACAACAPGTHHSRRRSCPAFILPHPRYDPIVQHHLYAQHAQRPLSIPAVRSPTPVAAFTSTRLTAVPIAHQRPLPHFAPGLSIIAYAALVPSHRARRENAAADGQRATQPQDRHTGRAERLRARREHKRSAYSITASAREILCTSGLGSHNIFSTRAIALCYFPILLLQRLCPTRKCPAPAPAPNLLLPPPLPEPSESLPVRAAGGEIGSNSLVAFLLKAI</sequence>
<reference evidence="2" key="1">
    <citation type="submission" date="2023-03" db="EMBL/GenBank/DDBJ databases">
        <title>Massive genome expansion in bonnet fungi (Mycena s.s.) driven by repeated elements and novel gene families across ecological guilds.</title>
        <authorList>
            <consortium name="Lawrence Berkeley National Laboratory"/>
            <person name="Harder C.B."/>
            <person name="Miyauchi S."/>
            <person name="Viragh M."/>
            <person name="Kuo A."/>
            <person name="Thoen E."/>
            <person name="Andreopoulos B."/>
            <person name="Lu D."/>
            <person name="Skrede I."/>
            <person name="Drula E."/>
            <person name="Henrissat B."/>
            <person name="Morin E."/>
            <person name="Kohler A."/>
            <person name="Barry K."/>
            <person name="LaButti K."/>
            <person name="Morin E."/>
            <person name="Salamov A."/>
            <person name="Lipzen A."/>
            <person name="Mereny Z."/>
            <person name="Hegedus B."/>
            <person name="Baldrian P."/>
            <person name="Stursova M."/>
            <person name="Weitz H."/>
            <person name="Taylor A."/>
            <person name="Grigoriev I.V."/>
            <person name="Nagy L.G."/>
            <person name="Martin F."/>
            <person name="Kauserud H."/>
        </authorList>
    </citation>
    <scope>NUCLEOTIDE SEQUENCE</scope>
    <source>
        <strain evidence="2">CBHHK002</strain>
    </source>
</reference>
<dbReference type="AlphaFoldDB" id="A0AAD7E8R0"/>
<name>A0AAD7E8R0_9AGAR</name>
<evidence type="ECO:0000256" key="1">
    <source>
        <dbReference type="SAM" id="MobiDB-lite"/>
    </source>
</evidence>
<dbReference type="Proteomes" id="UP001218218">
    <property type="component" value="Unassembled WGS sequence"/>
</dbReference>
<feature type="region of interest" description="Disordered" evidence="1">
    <location>
        <begin position="49"/>
        <end position="70"/>
    </location>
</feature>
<dbReference type="EMBL" id="JARIHO010000116">
    <property type="protein sequence ID" value="KAJ7302438.1"/>
    <property type="molecule type" value="Genomic_DNA"/>
</dbReference>
<organism evidence="2 3">
    <name type="scientific">Mycena albidolilacea</name>
    <dbReference type="NCBI Taxonomy" id="1033008"/>
    <lineage>
        <taxon>Eukaryota</taxon>
        <taxon>Fungi</taxon>
        <taxon>Dikarya</taxon>
        <taxon>Basidiomycota</taxon>
        <taxon>Agaricomycotina</taxon>
        <taxon>Agaricomycetes</taxon>
        <taxon>Agaricomycetidae</taxon>
        <taxon>Agaricales</taxon>
        <taxon>Marasmiineae</taxon>
        <taxon>Mycenaceae</taxon>
        <taxon>Mycena</taxon>
    </lineage>
</organism>
<evidence type="ECO:0000313" key="2">
    <source>
        <dbReference type="EMBL" id="KAJ7302438.1"/>
    </source>
</evidence>
<evidence type="ECO:0000313" key="3">
    <source>
        <dbReference type="Proteomes" id="UP001218218"/>
    </source>
</evidence>
<gene>
    <name evidence="2" type="ORF">DFH08DRAFT_977854</name>
</gene>
<protein>
    <submittedName>
        <fullName evidence="2">Uncharacterized protein</fullName>
    </submittedName>
</protein>
<feature type="compositionally biased region" description="Basic and acidic residues" evidence="1">
    <location>
        <begin position="221"/>
        <end position="231"/>
    </location>
</feature>
<keyword evidence="3" id="KW-1185">Reference proteome</keyword>
<comment type="caution">
    <text evidence="2">The sequence shown here is derived from an EMBL/GenBank/DDBJ whole genome shotgun (WGS) entry which is preliminary data.</text>
</comment>
<feature type="region of interest" description="Disordered" evidence="1">
    <location>
        <begin position="1"/>
        <end position="32"/>
    </location>
</feature>
<feature type="region of interest" description="Disordered" evidence="1">
    <location>
        <begin position="206"/>
        <end position="238"/>
    </location>
</feature>
<proteinExistence type="predicted"/>